<accession>A0AAD8U454</accession>
<dbReference type="Proteomes" id="UP001231189">
    <property type="component" value="Unassembled WGS sequence"/>
</dbReference>
<evidence type="ECO:0000313" key="2">
    <source>
        <dbReference type="Proteomes" id="UP001231189"/>
    </source>
</evidence>
<keyword evidence="2" id="KW-1185">Reference proteome</keyword>
<protein>
    <submittedName>
        <fullName evidence="1">Uncharacterized protein</fullName>
    </submittedName>
</protein>
<name>A0AAD8U454_LOLMU</name>
<sequence length="67" mass="7679">MKMKSDRILDWSGDGCCFYGGDEETADEYIQLYPKHHQYVGTPITNYAQMKTIFTSQCARRSCSSLT</sequence>
<evidence type="ECO:0000313" key="1">
    <source>
        <dbReference type="EMBL" id="KAK1697419.1"/>
    </source>
</evidence>
<dbReference type="AlphaFoldDB" id="A0AAD8U454"/>
<dbReference type="EMBL" id="JAUUTY010000001">
    <property type="protein sequence ID" value="KAK1697419.1"/>
    <property type="molecule type" value="Genomic_DNA"/>
</dbReference>
<proteinExistence type="predicted"/>
<reference evidence="1" key="1">
    <citation type="submission" date="2023-07" db="EMBL/GenBank/DDBJ databases">
        <title>A chromosome-level genome assembly of Lolium multiflorum.</title>
        <authorList>
            <person name="Chen Y."/>
            <person name="Copetti D."/>
            <person name="Kolliker R."/>
            <person name="Studer B."/>
        </authorList>
    </citation>
    <scope>NUCLEOTIDE SEQUENCE</scope>
    <source>
        <strain evidence="1">02402/16</strain>
        <tissue evidence="1">Leaf</tissue>
    </source>
</reference>
<organism evidence="1 2">
    <name type="scientific">Lolium multiflorum</name>
    <name type="common">Italian ryegrass</name>
    <name type="synonym">Lolium perenne subsp. multiflorum</name>
    <dbReference type="NCBI Taxonomy" id="4521"/>
    <lineage>
        <taxon>Eukaryota</taxon>
        <taxon>Viridiplantae</taxon>
        <taxon>Streptophyta</taxon>
        <taxon>Embryophyta</taxon>
        <taxon>Tracheophyta</taxon>
        <taxon>Spermatophyta</taxon>
        <taxon>Magnoliopsida</taxon>
        <taxon>Liliopsida</taxon>
        <taxon>Poales</taxon>
        <taxon>Poaceae</taxon>
        <taxon>BOP clade</taxon>
        <taxon>Pooideae</taxon>
        <taxon>Poodae</taxon>
        <taxon>Poeae</taxon>
        <taxon>Poeae Chloroplast Group 2 (Poeae type)</taxon>
        <taxon>Loliodinae</taxon>
        <taxon>Loliinae</taxon>
        <taxon>Lolium</taxon>
    </lineage>
</organism>
<gene>
    <name evidence="1" type="ORF">QYE76_014116</name>
</gene>
<comment type="caution">
    <text evidence="1">The sequence shown here is derived from an EMBL/GenBank/DDBJ whole genome shotgun (WGS) entry which is preliminary data.</text>
</comment>